<dbReference type="EMBL" id="SNYJ01000002">
    <property type="protein sequence ID" value="TDQ42316.1"/>
    <property type="molecule type" value="Genomic_DNA"/>
</dbReference>
<dbReference type="Pfam" id="PF10079">
    <property type="entry name" value="Rossmann-like_BshC"/>
    <property type="match status" value="1"/>
</dbReference>
<dbReference type="InterPro" id="IPR055399">
    <property type="entry name" value="CC_BshC"/>
</dbReference>
<keyword evidence="1 2" id="KW-0436">Ligase</keyword>
<evidence type="ECO:0000313" key="6">
    <source>
        <dbReference type="Proteomes" id="UP000295632"/>
    </source>
</evidence>
<feature type="domain" description="Bacillithiol biosynthesis BshC N-terminal Rossmann-like" evidence="3">
    <location>
        <begin position="1"/>
        <end position="380"/>
    </location>
</feature>
<dbReference type="RefSeq" id="WP_133579192.1">
    <property type="nucleotide sequence ID" value="NZ_SNYJ01000002.1"/>
</dbReference>
<evidence type="ECO:0000256" key="2">
    <source>
        <dbReference type="HAMAP-Rule" id="MF_01867"/>
    </source>
</evidence>
<evidence type="ECO:0000259" key="4">
    <source>
        <dbReference type="Pfam" id="PF24850"/>
    </source>
</evidence>
<dbReference type="Proteomes" id="UP000295632">
    <property type="component" value="Unassembled WGS sequence"/>
</dbReference>
<evidence type="ECO:0000256" key="1">
    <source>
        <dbReference type="ARBA" id="ARBA00022598"/>
    </source>
</evidence>
<dbReference type="EC" id="6.-.-.-" evidence="2"/>
<dbReference type="InterPro" id="IPR055398">
    <property type="entry name" value="Rossmann-like_BshC"/>
</dbReference>
<name>A0A4R6U919_9BACI</name>
<protein>
    <recommendedName>
        <fullName evidence="2">Putative cysteine ligase BshC</fullName>
        <ecNumber evidence="2">6.-.-.-</ecNumber>
    </recommendedName>
</protein>
<evidence type="ECO:0000313" key="5">
    <source>
        <dbReference type="EMBL" id="TDQ42316.1"/>
    </source>
</evidence>
<dbReference type="InterPro" id="IPR011199">
    <property type="entry name" value="Bacillithiol_biosynth_BshC"/>
</dbReference>
<comment type="caution">
    <text evidence="5">The sequence shown here is derived from an EMBL/GenBank/DDBJ whole genome shotgun (WGS) entry which is preliminary data.</text>
</comment>
<proteinExistence type="inferred from homology"/>
<gene>
    <name evidence="2" type="primary">bshC</name>
    <name evidence="5" type="ORF">EV213_102348</name>
</gene>
<dbReference type="GO" id="GO:0016874">
    <property type="term" value="F:ligase activity"/>
    <property type="evidence" value="ECO:0007669"/>
    <property type="project" value="UniProtKB-UniRule"/>
</dbReference>
<accession>A0A4R6U919</accession>
<comment type="similarity">
    <text evidence="2">Belongs to the BshC family.</text>
</comment>
<reference evidence="5 6" key="1">
    <citation type="submission" date="2019-03" db="EMBL/GenBank/DDBJ databases">
        <title>Genomic Encyclopedia of Type Strains, Phase IV (KMG-IV): sequencing the most valuable type-strain genomes for metagenomic binning, comparative biology and taxonomic classification.</title>
        <authorList>
            <person name="Goeker M."/>
        </authorList>
    </citation>
    <scope>NUCLEOTIDE SEQUENCE [LARGE SCALE GENOMIC DNA]</scope>
    <source>
        <strain evidence="5 6">DSM 28697</strain>
    </source>
</reference>
<comment type="function">
    <text evidence="2">Involved in bacillithiol (BSH) biosynthesis. May catalyze the last step of the pathway, the addition of cysteine to glucosamine malate (GlcN-Mal) to generate BSH.</text>
</comment>
<dbReference type="OrthoDB" id="9765151at2"/>
<organism evidence="5 6">
    <name type="scientific">Aureibacillus halotolerans</name>
    <dbReference type="NCBI Taxonomy" id="1508390"/>
    <lineage>
        <taxon>Bacteria</taxon>
        <taxon>Bacillati</taxon>
        <taxon>Bacillota</taxon>
        <taxon>Bacilli</taxon>
        <taxon>Bacillales</taxon>
        <taxon>Bacillaceae</taxon>
        <taxon>Aureibacillus</taxon>
    </lineage>
</organism>
<dbReference type="HAMAP" id="MF_01867">
    <property type="entry name" value="BshC"/>
    <property type="match status" value="1"/>
</dbReference>
<keyword evidence="6" id="KW-1185">Reference proteome</keyword>
<dbReference type="PIRSF" id="PIRSF012535">
    <property type="entry name" value="UCP012535"/>
    <property type="match status" value="1"/>
</dbReference>
<evidence type="ECO:0000259" key="3">
    <source>
        <dbReference type="Pfam" id="PF10079"/>
    </source>
</evidence>
<feature type="domain" description="Bacillithiol biosynthesis BshC C-terminal coiled-coil" evidence="4">
    <location>
        <begin position="383"/>
        <end position="539"/>
    </location>
</feature>
<dbReference type="NCBIfam" id="TIGR03998">
    <property type="entry name" value="thiol_BshC"/>
    <property type="match status" value="1"/>
</dbReference>
<sequence length="540" mass="61401">MQVRKTTHVQGNALLKHYIDQNSSVLERFDYTLTEESLLERQKELSARSFPRQSVARVLETFNHSIGADDATFANIARLQQKESLVVVCGQQAGFLTGPLFTIFKTISTIQWAKQQEDVLGVPVIPVFWIAGEDHDFPEINHLFVPVERGVTKLSLPVSQEDTKTSVAQRSLNATHGEELIKQAFAGFGETAYTQDLLKQTLDAFHSSTNYVDFFGKLMVSLFPGEGLVFLNAHDASLRELEAPFFRDFVMENEAVHREVVSAQQSLKEDGFTGPLELDRELAHLFLHVDGERHLLERAEDGGFHDRHQKLHLQTEDLLAVIEETPERVSNNVVSRPLMQEYLLPVLTFVAGPGELSYWSLLKSAFHVFGFKVPPLLPRMHGTIVDSQTAKWLNKYELSLEQVCESGVDAYQSEHEKRLQNLHLYDTLAELQGHYAKINDLLAGIAEDMPGTQSLAAAAQKKWAAQEEWLQTKYRHAINESYEDEMAGYWHLKKMLLPEGSPQDRVHNVFFWLNVYGPELIQQLLSQPFVEDHTMTVFEM</sequence>
<dbReference type="Pfam" id="PF24850">
    <property type="entry name" value="CC_BshC"/>
    <property type="match status" value="1"/>
</dbReference>
<dbReference type="AlphaFoldDB" id="A0A4R6U919"/>